<dbReference type="STRING" id="546271.Selsp_1692"/>
<dbReference type="Proteomes" id="UP000003505">
    <property type="component" value="Unassembled WGS sequence"/>
</dbReference>
<dbReference type="Pfam" id="PF22692">
    <property type="entry name" value="LlgE_F_G_D1"/>
    <property type="match status" value="1"/>
</dbReference>
<feature type="domain" description="Flagellar basal-body/hook protein C-terminal" evidence="7">
    <location>
        <begin position="451"/>
        <end position="494"/>
    </location>
</feature>
<dbReference type="EMBL" id="CP002637">
    <property type="protein sequence ID" value="AEC00648.1"/>
    <property type="molecule type" value="Genomic_DNA"/>
</dbReference>
<comment type="subcellular location">
    <subcellularLocation>
        <location evidence="1 5">Bacterial flagellum basal body</location>
    </subcellularLocation>
</comment>
<dbReference type="GO" id="GO:0009425">
    <property type="term" value="C:bacterial-type flagellum basal body"/>
    <property type="evidence" value="ECO:0007669"/>
    <property type="project" value="UniProtKB-SubCell"/>
</dbReference>
<evidence type="ECO:0000313" key="13">
    <source>
        <dbReference type="Proteomes" id="UP000011124"/>
    </source>
</evidence>
<dbReference type="PANTHER" id="PTHR30435">
    <property type="entry name" value="FLAGELLAR PROTEIN"/>
    <property type="match status" value="1"/>
</dbReference>
<evidence type="ECO:0000313" key="11">
    <source>
        <dbReference type="EMBL" id="EEX78284.1"/>
    </source>
</evidence>
<dbReference type="InterPro" id="IPR020013">
    <property type="entry name" value="Flagellar_FlgE/F/G"/>
</dbReference>
<organism evidence="11 12">
    <name type="scientific">Selenomonas sputigena (strain ATCC 35185 / DSM 20758 / CCUG 44933 / VPI D19B-28)</name>
    <dbReference type="NCBI Taxonomy" id="546271"/>
    <lineage>
        <taxon>Bacteria</taxon>
        <taxon>Bacillati</taxon>
        <taxon>Bacillota</taxon>
        <taxon>Negativicutes</taxon>
        <taxon>Selenomonadales</taxon>
        <taxon>Selenomonadaceae</taxon>
        <taxon>Selenomonas</taxon>
    </lineage>
</organism>
<evidence type="ECO:0000259" key="8">
    <source>
        <dbReference type="Pfam" id="PF07559"/>
    </source>
</evidence>
<dbReference type="OrthoDB" id="9804559at2"/>
<dbReference type="GO" id="GO:0009424">
    <property type="term" value="C:bacterial-type flagellum hook"/>
    <property type="evidence" value="ECO:0007669"/>
    <property type="project" value="TreeGrafter"/>
</dbReference>
<evidence type="ECO:0000313" key="12">
    <source>
        <dbReference type="Proteomes" id="UP000003505"/>
    </source>
</evidence>
<evidence type="ECO:0000313" key="10">
    <source>
        <dbReference type="EMBL" id="AEC00648.1"/>
    </source>
</evidence>
<dbReference type="PANTHER" id="PTHR30435:SF1">
    <property type="entry name" value="FLAGELLAR HOOK PROTEIN FLGE"/>
    <property type="match status" value="1"/>
</dbReference>
<dbReference type="HOGENOM" id="CLU_013687_2_4_9"/>
<evidence type="ECO:0000259" key="6">
    <source>
        <dbReference type="Pfam" id="PF00460"/>
    </source>
</evidence>
<sequence length="496" mass="51899">MMRSLFSGVSGLKSHQTRMDVIGNNIANVNTIGFKSSRVTFADTLYQTQSGAAAPTGTVGGTNPKQIGLGVGVASVDQLFGDASPQATGKNTDLALSGNGLFVVSRDAGGKDKYYTRAGNFSFDANYNYVVPGSGYHVVGWNADENGSIDTKGTPTGIQIKDAMRSMGAKATTTISYKGNMNSSVPTITSIRNQTGAVVASPAKVDGVTNTSLTLTLSDGTTQTVTAKSNYEYRTKCSMPITTIANVYDSLGNLHKVPFLFTKVPGSGTPPLMYDEWEVSLSPATTSGGTLDPVNQCSIKEDDGSWTTVKMNKKTLKFDQNGKYVSGAGDPELTLQNGAGSISGSGTPSATMTATVDLKSLTQYSGSDTIKADYDGHSAGTLKEINTDQSGILTGTYTNGEKRALAQVAVAQFDNAPGLTKAGANLYTESNNSGTANIKTVSALGLTLTPSALEMSNVDVANEFADMVVTQRGFQSNSKVITVGDEMLETVINMKR</sequence>
<dbReference type="Proteomes" id="UP000011124">
    <property type="component" value="Chromosome"/>
</dbReference>
<proteinExistence type="inferred from homology"/>
<dbReference type="eggNOG" id="COG1749">
    <property type="taxonomic scope" value="Bacteria"/>
</dbReference>
<accession>C9LSP4</accession>
<dbReference type="Pfam" id="PF07559">
    <property type="entry name" value="FlgE_D2"/>
    <property type="match status" value="1"/>
</dbReference>
<keyword evidence="11" id="KW-0282">Flagellum</keyword>
<reference evidence="11 12" key="1">
    <citation type="submission" date="2009-09" db="EMBL/GenBank/DDBJ databases">
        <authorList>
            <person name="Weinstock G."/>
            <person name="Sodergren E."/>
            <person name="Clifton S."/>
            <person name="Fulton L."/>
            <person name="Fulton B."/>
            <person name="Courtney L."/>
            <person name="Fronick C."/>
            <person name="Harrison M."/>
            <person name="Strong C."/>
            <person name="Farmer C."/>
            <person name="Delahaunty K."/>
            <person name="Markovic C."/>
            <person name="Hall O."/>
            <person name="Minx P."/>
            <person name="Tomlinson C."/>
            <person name="Mitreva M."/>
            <person name="Nelson J."/>
            <person name="Hou S."/>
            <person name="Wollam A."/>
            <person name="Pepin K.H."/>
            <person name="Johnson M."/>
            <person name="Bhonagiri V."/>
            <person name="Nash W.E."/>
            <person name="Warren W."/>
            <person name="Chinwalla A."/>
            <person name="Mardis E.R."/>
            <person name="Wilson R.K."/>
        </authorList>
    </citation>
    <scope>NUCLEOTIDE SEQUENCE [LARGE SCALE GENOMIC DNA]</scope>
    <source>
        <strain evidence="11">ATCC 35185</strain>
        <strain evidence="12">ATCC 35185 / DSM 20758 / VPI D19B-28</strain>
    </source>
</reference>
<dbReference type="InterPro" id="IPR011491">
    <property type="entry name" value="FlgE_D2"/>
</dbReference>
<dbReference type="AlphaFoldDB" id="C9LSP4"/>
<evidence type="ECO:0000256" key="2">
    <source>
        <dbReference type="ARBA" id="ARBA00009677"/>
    </source>
</evidence>
<feature type="domain" description="Flagellar hook protein FlgE/F/G-like D1" evidence="9">
    <location>
        <begin position="95"/>
        <end position="171"/>
    </location>
</feature>
<evidence type="ECO:0000256" key="4">
    <source>
        <dbReference type="ARBA" id="ARBA00023143"/>
    </source>
</evidence>
<comment type="similarity">
    <text evidence="2 5">Belongs to the flagella basal body rod proteins family.</text>
</comment>
<keyword evidence="4 5" id="KW-0975">Bacterial flagellum</keyword>
<dbReference type="GO" id="GO:0071978">
    <property type="term" value="P:bacterial-type flagellum-dependent swarming motility"/>
    <property type="evidence" value="ECO:0007669"/>
    <property type="project" value="TreeGrafter"/>
</dbReference>
<protein>
    <recommendedName>
        <fullName evidence="3 5">Flagellar hook protein FlgE</fullName>
    </recommendedName>
</protein>
<feature type="domain" description="Flagellar hook protein FlgE D2" evidence="8">
    <location>
        <begin position="243"/>
        <end position="376"/>
    </location>
</feature>
<dbReference type="Gene3D" id="2.60.98.20">
    <property type="entry name" value="Flagellar hook protein FlgE"/>
    <property type="match status" value="1"/>
</dbReference>
<dbReference type="KEGG" id="ssg:Selsp_1692"/>
<evidence type="ECO:0000259" key="7">
    <source>
        <dbReference type="Pfam" id="PF06429"/>
    </source>
</evidence>
<name>C9LSP4_SELS3</name>
<dbReference type="SUPFAM" id="SSF117143">
    <property type="entry name" value="Flagellar hook protein flgE"/>
    <property type="match status" value="1"/>
</dbReference>
<evidence type="ECO:0000256" key="3">
    <source>
        <dbReference type="ARBA" id="ARBA00019015"/>
    </source>
</evidence>
<dbReference type="GO" id="GO:0005829">
    <property type="term" value="C:cytosol"/>
    <property type="evidence" value="ECO:0007669"/>
    <property type="project" value="TreeGrafter"/>
</dbReference>
<dbReference type="RefSeq" id="WP_006191309.1">
    <property type="nucleotide sequence ID" value="NC_015437.1"/>
</dbReference>
<dbReference type="InterPro" id="IPR037925">
    <property type="entry name" value="FlgE/F/G-like"/>
</dbReference>
<comment type="function">
    <text evidence="5">A flexible structure which links the flagellar filament to the drive apparatus in the basal body.</text>
</comment>
<dbReference type="PROSITE" id="PS00588">
    <property type="entry name" value="FLAGELLA_BB_ROD"/>
    <property type="match status" value="1"/>
</dbReference>
<dbReference type="InterPro" id="IPR010930">
    <property type="entry name" value="Flg_bb/hook_C_dom"/>
</dbReference>
<keyword evidence="13" id="KW-1185">Reference proteome</keyword>
<dbReference type="InterPro" id="IPR001444">
    <property type="entry name" value="Flag_bb_rod_N"/>
</dbReference>
<gene>
    <name evidence="10" type="ordered locus">Selsp_1692</name>
    <name evidence="11" type="ORF">SELSPUOL_00469</name>
</gene>
<evidence type="ECO:0000256" key="1">
    <source>
        <dbReference type="ARBA" id="ARBA00004117"/>
    </source>
</evidence>
<dbReference type="InterPro" id="IPR037058">
    <property type="entry name" value="Falgellar_hook_FlgE_sf"/>
</dbReference>
<dbReference type="EMBL" id="ACKP02000010">
    <property type="protein sequence ID" value="EEX78284.1"/>
    <property type="molecule type" value="Genomic_DNA"/>
</dbReference>
<evidence type="ECO:0000256" key="5">
    <source>
        <dbReference type="RuleBase" id="RU362116"/>
    </source>
</evidence>
<keyword evidence="11" id="KW-0969">Cilium</keyword>
<evidence type="ECO:0000259" key="9">
    <source>
        <dbReference type="Pfam" id="PF22692"/>
    </source>
</evidence>
<dbReference type="InterPro" id="IPR053967">
    <property type="entry name" value="LlgE_F_G-like_D1"/>
</dbReference>
<keyword evidence="11" id="KW-0966">Cell projection</keyword>
<dbReference type="Pfam" id="PF00460">
    <property type="entry name" value="Flg_bb_rod"/>
    <property type="match status" value="1"/>
</dbReference>
<dbReference type="NCBIfam" id="TIGR03506">
    <property type="entry name" value="FlgEFG_subfam"/>
    <property type="match status" value="1"/>
</dbReference>
<reference evidence="10 13" key="2">
    <citation type="submission" date="2011-04" db="EMBL/GenBank/DDBJ databases">
        <title>The complete genome of Selenomonas sputigena DSM 20758.</title>
        <authorList>
            <consortium name="US DOE Joint Genome Institute (JGI-PGF)"/>
            <person name="Lucas S."/>
            <person name="Copeland A."/>
            <person name="Lapidus A."/>
            <person name="Bruce D."/>
            <person name="Goodwin L."/>
            <person name="Pitluck S."/>
            <person name="Peters L."/>
            <person name="Kyrpides N."/>
            <person name="Mavromatis K."/>
            <person name="Ivanova N."/>
            <person name="Ovchinnikova G."/>
            <person name="Teshima H."/>
            <person name="Detter J.C."/>
            <person name="Tapia R."/>
            <person name="Han C."/>
            <person name="Land M."/>
            <person name="Hauser L."/>
            <person name="Markowitz V."/>
            <person name="Cheng J.-F."/>
            <person name="Hugenholtz P."/>
            <person name="Woyke T."/>
            <person name="Wu D."/>
            <person name="Gronow S."/>
            <person name="Wellnitz S."/>
            <person name="Schneider S."/>
            <person name="Klenk H.-P."/>
            <person name="Eisen J.A."/>
        </authorList>
    </citation>
    <scope>NUCLEOTIDE SEQUENCE [LARGE SCALE GENOMIC DNA]</scope>
    <source>
        <strain evidence="10">ATCC 35185</strain>
        <strain evidence="13">ATCC 35185 / DSM 20758 / VPI D19B-28</strain>
    </source>
</reference>
<dbReference type="Pfam" id="PF06429">
    <property type="entry name" value="Flg_bbr_C"/>
    <property type="match status" value="1"/>
</dbReference>
<dbReference type="InterPro" id="IPR019776">
    <property type="entry name" value="Flagellar_basal_body_rod_CS"/>
</dbReference>
<feature type="domain" description="Flagellar basal body rod protein N-terminal" evidence="6">
    <location>
        <begin position="8"/>
        <end position="35"/>
    </location>
</feature>